<dbReference type="InterPro" id="IPR029044">
    <property type="entry name" value="Nucleotide-diphossugar_trans"/>
</dbReference>
<evidence type="ECO:0000313" key="2">
    <source>
        <dbReference type="Proteomes" id="UP001612915"/>
    </source>
</evidence>
<evidence type="ECO:0000313" key="1">
    <source>
        <dbReference type="EMBL" id="MFI7588487.1"/>
    </source>
</evidence>
<dbReference type="Pfam" id="PF09837">
    <property type="entry name" value="DUF2064"/>
    <property type="match status" value="1"/>
</dbReference>
<dbReference type="RefSeq" id="WP_398282218.1">
    <property type="nucleotide sequence ID" value="NZ_JBITLV010000005.1"/>
</dbReference>
<proteinExistence type="predicted"/>
<dbReference type="PANTHER" id="PTHR36529">
    <property type="entry name" value="SLL1095 PROTEIN"/>
    <property type="match status" value="1"/>
</dbReference>
<name>A0ABW8ARF2_9ACTN</name>
<keyword evidence="2" id="KW-1185">Reference proteome</keyword>
<dbReference type="SUPFAM" id="SSF53448">
    <property type="entry name" value="Nucleotide-diphospho-sugar transferases"/>
    <property type="match status" value="1"/>
</dbReference>
<reference evidence="1 2" key="1">
    <citation type="submission" date="2024-10" db="EMBL/GenBank/DDBJ databases">
        <title>The Natural Products Discovery Center: Release of the First 8490 Sequenced Strains for Exploring Actinobacteria Biosynthetic Diversity.</title>
        <authorList>
            <person name="Kalkreuter E."/>
            <person name="Kautsar S.A."/>
            <person name="Yang D."/>
            <person name="Bader C.D."/>
            <person name="Teijaro C.N."/>
            <person name="Fluegel L."/>
            <person name="Davis C.M."/>
            <person name="Simpson J.R."/>
            <person name="Lauterbach L."/>
            <person name="Steele A.D."/>
            <person name="Gui C."/>
            <person name="Meng S."/>
            <person name="Li G."/>
            <person name="Viehrig K."/>
            <person name="Ye F."/>
            <person name="Su P."/>
            <person name="Kiefer A.F."/>
            <person name="Nichols A."/>
            <person name="Cepeda A.J."/>
            <person name="Yan W."/>
            <person name="Fan B."/>
            <person name="Jiang Y."/>
            <person name="Adhikari A."/>
            <person name="Zheng C.-J."/>
            <person name="Schuster L."/>
            <person name="Cowan T.M."/>
            <person name="Smanski M.J."/>
            <person name="Chevrette M.G."/>
            <person name="De Carvalho L.P.S."/>
            <person name="Shen B."/>
        </authorList>
    </citation>
    <scope>NUCLEOTIDE SEQUENCE [LARGE SCALE GENOMIC DNA]</scope>
    <source>
        <strain evidence="1 2">NPDC049639</strain>
    </source>
</reference>
<dbReference type="Gene3D" id="3.90.550.10">
    <property type="entry name" value="Spore Coat Polysaccharide Biosynthesis Protein SpsA, Chain A"/>
    <property type="match status" value="1"/>
</dbReference>
<dbReference type="PANTHER" id="PTHR36529:SF1">
    <property type="entry name" value="GLYCOSYLTRANSFERASE"/>
    <property type="match status" value="1"/>
</dbReference>
<comment type="caution">
    <text evidence="1">The sequence shown here is derived from an EMBL/GenBank/DDBJ whole genome shotgun (WGS) entry which is preliminary data.</text>
</comment>
<dbReference type="EMBL" id="JBITLV010000005">
    <property type="protein sequence ID" value="MFI7588487.1"/>
    <property type="molecule type" value="Genomic_DNA"/>
</dbReference>
<dbReference type="InterPro" id="IPR018641">
    <property type="entry name" value="Trfase_1_rSAM/seldom-assoc"/>
</dbReference>
<gene>
    <name evidence="1" type="ORF">ACIB24_15565</name>
</gene>
<organism evidence="1 2">
    <name type="scientific">Spongisporangium articulatum</name>
    <dbReference type="NCBI Taxonomy" id="3362603"/>
    <lineage>
        <taxon>Bacteria</taxon>
        <taxon>Bacillati</taxon>
        <taxon>Actinomycetota</taxon>
        <taxon>Actinomycetes</taxon>
        <taxon>Kineosporiales</taxon>
        <taxon>Kineosporiaceae</taxon>
        <taxon>Spongisporangium</taxon>
    </lineage>
</organism>
<protein>
    <submittedName>
        <fullName evidence="1">DUF2064 domain-containing protein</fullName>
    </submittedName>
</protein>
<sequence>MRATVLVVAKAPVPGLAKTRLVPALGPRGAAEVAAAALLDTLDAATAAGRALGVRPVVALTGDLTAAARADHVRAALARCTVVPQRGDGFDERLAHAHVDAAGAGPVVQIGMDTPQVTAELLMECADALTRADAALGAAEDGGWWMLALRDAREAMRLVGVPMSTPETGAATAAALRRGGLSVAEAPPLRDVDTAEDAWAVADLAPMTRFAVALAGPGRAEAVRPASEVGAR</sequence>
<accession>A0ABW8ARF2</accession>
<dbReference type="Proteomes" id="UP001612915">
    <property type="component" value="Unassembled WGS sequence"/>
</dbReference>